<protein>
    <submittedName>
        <fullName evidence="2">Uncharacterized protein</fullName>
    </submittedName>
</protein>
<dbReference type="AlphaFoldDB" id="V3ZMG4"/>
<feature type="coiled-coil region" evidence="1">
    <location>
        <begin position="72"/>
        <end position="102"/>
    </location>
</feature>
<accession>V3ZMG4</accession>
<evidence type="ECO:0000313" key="2">
    <source>
        <dbReference type="EMBL" id="ESO83640.1"/>
    </source>
</evidence>
<reference evidence="2 3" key="1">
    <citation type="journal article" date="2013" name="Nature">
        <title>Insights into bilaterian evolution from three spiralian genomes.</title>
        <authorList>
            <person name="Simakov O."/>
            <person name="Marletaz F."/>
            <person name="Cho S.J."/>
            <person name="Edsinger-Gonzales E."/>
            <person name="Havlak P."/>
            <person name="Hellsten U."/>
            <person name="Kuo D.H."/>
            <person name="Larsson T."/>
            <person name="Lv J."/>
            <person name="Arendt D."/>
            <person name="Savage R."/>
            <person name="Osoegawa K."/>
            <person name="de Jong P."/>
            <person name="Grimwood J."/>
            <person name="Chapman J.A."/>
            <person name="Shapiro H."/>
            <person name="Aerts A."/>
            <person name="Otillar R.P."/>
            <person name="Terry A.Y."/>
            <person name="Boore J.L."/>
            <person name="Grigoriev I.V."/>
            <person name="Lindberg D.R."/>
            <person name="Seaver E.C."/>
            <person name="Weisblat D.A."/>
            <person name="Putnam N.H."/>
            <person name="Rokhsar D.S."/>
        </authorList>
    </citation>
    <scope>NUCLEOTIDE SEQUENCE [LARGE SCALE GENOMIC DNA]</scope>
</reference>
<dbReference type="HOGENOM" id="CLU_1688733_0_0_1"/>
<dbReference type="Proteomes" id="UP000030746">
    <property type="component" value="Unassembled WGS sequence"/>
</dbReference>
<dbReference type="STRING" id="225164.V3ZMG4"/>
<evidence type="ECO:0000256" key="1">
    <source>
        <dbReference type="SAM" id="Coils"/>
    </source>
</evidence>
<dbReference type="OrthoDB" id="3549872at2759"/>
<organism evidence="2 3">
    <name type="scientific">Lottia gigantea</name>
    <name type="common">Giant owl limpet</name>
    <dbReference type="NCBI Taxonomy" id="225164"/>
    <lineage>
        <taxon>Eukaryota</taxon>
        <taxon>Metazoa</taxon>
        <taxon>Spiralia</taxon>
        <taxon>Lophotrochozoa</taxon>
        <taxon>Mollusca</taxon>
        <taxon>Gastropoda</taxon>
        <taxon>Patellogastropoda</taxon>
        <taxon>Lottioidea</taxon>
        <taxon>Lottiidae</taxon>
        <taxon>Lottia</taxon>
    </lineage>
</organism>
<proteinExistence type="predicted"/>
<evidence type="ECO:0000313" key="3">
    <source>
        <dbReference type="Proteomes" id="UP000030746"/>
    </source>
</evidence>
<keyword evidence="1" id="KW-0175">Coiled coil</keyword>
<gene>
    <name evidence="2" type="ORF">LOTGIDRAFT_169115</name>
</gene>
<dbReference type="KEGG" id="lgi:LOTGIDRAFT_169115"/>
<dbReference type="OMA" id="NQYKRES"/>
<keyword evidence="3" id="KW-1185">Reference proteome</keyword>
<name>V3ZMG4_LOTGI</name>
<dbReference type="GeneID" id="20241066"/>
<sequence>MTSVGYRDQRIEKVIQRLEHSVLRDSQGYQILGDDGTSTAKIPARIREIITKNLSHRASPASTMTSTLNPNVSQLTEENRLLAQELNRVENLLSESAAERDELGIKYNALSERLIRLMEIANLFVLKGSELLFSNSRSKVLKAVKEKCKISAKGVN</sequence>
<dbReference type="EMBL" id="KB203629">
    <property type="protein sequence ID" value="ESO83640.1"/>
    <property type="molecule type" value="Genomic_DNA"/>
</dbReference>
<dbReference type="RefSeq" id="XP_009065669.1">
    <property type="nucleotide sequence ID" value="XM_009067421.1"/>
</dbReference>
<dbReference type="CTD" id="20241066"/>